<evidence type="ECO:0000313" key="2">
    <source>
        <dbReference type="EMBL" id="KAJ7701810.1"/>
    </source>
</evidence>
<dbReference type="AlphaFoldDB" id="A0AAD7DXU6"/>
<evidence type="ECO:0000313" key="3">
    <source>
        <dbReference type="Proteomes" id="UP001221757"/>
    </source>
</evidence>
<keyword evidence="1" id="KW-0812">Transmembrane</keyword>
<feature type="transmembrane region" description="Helical" evidence="1">
    <location>
        <begin position="15"/>
        <end position="33"/>
    </location>
</feature>
<evidence type="ECO:0000256" key="1">
    <source>
        <dbReference type="SAM" id="Phobius"/>
    </source>
</evidence>
<proteinExistence type="predicted"/>
<name>A0AAD7DXU6_MYCRO</name>
<dbReference type="Proteomes" id="UP001221757">
    <property type="component" value="Unassembled WGS sequence"/>
</dbReference>
<protein>
    <submittedName>
        <fullName evidence="2">Uncharacterized protein</fullName>
    </submittedName>
</protein>
<comment type="caution">
    <text evidence="2">The sequence shown here is derived from an EMBL/GenBank/DDBJ whole genome shotgun (WGS) entry which is preliminary data.</text>
</comment>
<keyword evidence="1" id="KW-0472">Membrane</keyword>
<organism evidence="2 3">
    <name type="scientific">Mycena rosella</name>
    <name type="common">Pink bonnet</name>
    <name type="synonym">Agaricus rosellus</name>
    <dbReference type="NCBI Taxonomy" id="1033263"/>
    <lineage>
        <taxon>Eukaryota</taxon>
        <taxon>Fungi</taxon>
        <taxon>Dikarya</taxon>
        <taxon>Basidiomycota</taxon>
        <taxon>Agaricomycotina</taxon>
        <taxon>Agaricomycetes</taxon>
        <taxon>Agaricomycetidae</taxon>
        <taxon>Agaricales</taxon>
        <taxon>Marasmiineae</taxon>
        <taxon>Mycenaceae</taxon>
        <taxon>Mycena</taxon>
    </lineage>
</organism>
<dbReference type="EMBL" id="JARKIE010000016">
    <property type="protein sequence ID" value="KAJ7701810.1"/>
    <property type="molecule type" value="Genomic_DNA"/>
</dbReference>
<accession>A0AAD7DXU6</accession>
<sequence length="58" mass="6235">MPANILQRHIGTNRCFFLSLTFCGITSLSVVYVKGYAGSLVLHVLVDIGEAGYYAGTP</sequence>
<gene>
    <name evidence="2" type="ORF">B0H17DRAFT_1004690</name>
</gene>
<keyword evidence="3" id="KW-1185">Reference proteome</keyword>
<keyword evidence="1" id="KW-1133">Transmembrane helix</keyword>
<reference evidence="2" key="1">
    <citation type="submission" date="2023-03" db="EMBL/GenBank/DDBJ databases">
        <title>Massive genome expansion in bonnet fungi (Mycena s.s.) driven by repeated elements and novel gene families across ecological guilds.</title>
        <authorList>
            <consortium name="Lawrence Berkeley National Laboratory"/>
            <person name="Harder C.B."/>
            <person name="Miyauchi S."/>
            <person name="Viragh M."/>
            <person name="Kuo A."/>
            <person name="Thoen E."/>
            <person name="Andreopoulos B."/>
            <person name="Lu D."/>
            <person name="Skrede I."/>
            <person name="Drula E."/>
            <person name="Henrissat B."/>
            <person name="Morin E."/>
            <person name="Kohler A."/>
            <person name="Barry K."/>
            <person name="LaButti K."/>
            <person name="Morin E."/>
            <person name="Salamov A."/>
            <person name="Lipzen A."/>
            <person name="Mereny Z."/>
            <person name="Hegedus B."/>
            <person name="Baldrian P."/>
            <person name="Stursova M."/>
            <person name="Weitz H."/>
            <person name="Taylor A."/>
            <person name="Grigoriev I.V."/>
            <person name="Nagy L.G."/>
            <person name="Martin F."/>
            <person name="Kauserud H."/>
        </authorList>
    </citation>
    <scope>NUCLEOTIDE SEQUENCE</scope>
    <source>
        <strain evidence="2">CBHHK067</strain>
    </source>
</reference>